<dbReference type="Pfam" id="PF25794">
    <property type="entry name" value="SACS"/>
    <property type="match status" value="1"/>
</dbReference>
<accession>A0A397S1E3</accession>
<sequence length="110" mass="12551">MFSEELKYWQGPAIWIYNDAKFTEDDFQALLKLGIGGRSRNYEKIGKFGIGFNCAFNFTDLPSIISGEHIAFLDPHGNSLPAQGYPSKKPRGTRINFKCSYCKKKCECER</sequence>
<dbReference type="PANTHER" id="PTHR46919:SF2">
    <property type="entry name" value="SACSIN"/>
    <property type="match status" value="1"/>
</dbReference>
<proteinExistence type="predicted"/>
<organism evidence="2 3">
    <name type="scientific">Glomus cerebriforme</name>
    <dbReference type="NCBI Taxonomy" id="658196"/>
    <lineage>
        <taxon>Eukaryota</taxon>
        <taxon>Fungi</taxon>
        <taxon>Fungi incertae sedis</taxon>
        <taxon>Mucoromycota</taxon>
        <taxon>Glomeromycotina</taxon>
        <taxon>Glomeromycetes</taxon>
        <taxon>Glomerales</taxon>
        <taxon>Glomeraceae</taxon>
        <taxon>Glomus</taxon>
    </lineage>
</organism>
<name>A0A397S1E3_9GLOM</name>
<feature type="domain" description="Sacsin/Nov" evidence="1">
    <location>
        <begin position="2"/>
        <end position="96"/>
    </location>
</feature>
<dbReference type="Proteomes" id="UP000265703">
    <property type="component" value="Unassembled WGS sequence"/>
</dbReference>
<evidence type="ECO:0000313" key="2">
    <source>
        <dbReference type="EMBL" id="RIA79342.1"/>
    </source>
</evidence>
<dbReference type="SUPFAM" id="SSF55874">
    <property type="entry name" value="ATPase domain of HSP90 chaperone/DNA topoisomerase II/histidine kinase"/>
    <property type="match status" value="1"/>
</dbReference>
<dbReference type="EMBL" id="QKYT01001354">
    <property type="protein sequence ID" value="RIA79342.1"/>
    <property type="molecule type" value="Genomic_DNA"/>
</dbReference>
<dbReference type="InterPro" id="IPR036890">
    <property type="entry name" value="HATPase_C_sf"/>
</dbReference>
<reference evidence="2 3" key="1">
    <citation type="submission" date="2018-06" db="EMBL/GenBank/DDBJ databases">
        <title>Comparative genomics reveals the genomic features of Rhizophagus irregularis, R. cerebriforme, R. diaphanum and Gigaspora rosea, and their symbiotic lifestyle signature.</title>
        <authorList>
            <person name="Morin E."/>
            <person name="San Clemente H."/>
            <person name="Chen E.C.H."/>
            <person name="De La Providencia I."/>
            <person name="Hainaut M."/>
            <person name="Kuo A."/>
            <person name="Kohler A."/>
            <person name="Murat C."/>
            <person name="Tang N."/>
            <person name="Roy S."/>
            <person name="Loubradou J."/>
            <person name="Henrissat B."/>
            <person name="Grigoriev I.V."/>
            <person name="Corradi N."/>
            <person name="Roux C."/>
            <person name="Martin F.M."/>
        </authorList>
    </citation>
    <scope>NUCLEOTIDE SEQUENCE [LARGE SCALE GENOMIC DNA]</scope>
    <source>
        <strain evidence="2 3">DAOM 227022</strain>
    </source>
</reference>
<evidence type="ECO:0000313" key="3">
    <source>
        <dbReference type="Proteomes" id="UP000265703"/>
    </source>
</evidence>
<gene>
    <name evidence="2" type="ORF">C1645_840911</name>
</gene>
<keyword evidence="3" id="KW-1185">Reference proteome</keyword>
<dbReference type="OrthoDB" id="1262810at2759"/>
<dbReference type="PANTHER" id="PTHR46919">
    <property type="entry name" value="ZINC FINGER, C3HC4 TYPE (RING FINGER) FAMILY PROTEIN"/>
    <property type="match status" value="1"/>
</dbReference>
<dbReference type="STRING" id="658196.A0A397S1E3"/>
<dbReference type="AlphaFoldDB" id="A0A397S1E3"/>
<comment type="caution">
    <text evidence="2">The sequence shown here is derived from an EMBL/GenBank/DDBJ whole genome shotgun (WGS) entry which is preliminary data.</text>
</comment>
<dbReference type="InterPro" id="IPR058210">
    <property type="entry name" value="SACS/Nov_dom"/>
</dbReference>
<evidence type="ECO:0000259" key="1">
    <source>
        <dbReference type="Pfam" id="PF25794"/>
    </source>
</evidence>
<protein>
    <recommendedName>
        <fullName evidence="1">Sacsin/Nov domain-containing protein</fullName>
    </recommendedName>
</protein>